<evidence type="ECO:0000259" key="3">
    <source>
        <dbReference type="Pfam" id="PF18962"/>
    </source>
</evidence>
<gene>
    <name evidence="4" type="ORF">MTP08_07870</name>
</gene>
<feature type="chain" id="PRO_5046603814" evidence="2">
    <location>
        <begin position="20"/>
        <end position="374"/>
    </location>
</feature>
<evidence type="ECO:0000256" key="1">
    <source>
        <dbReference type="ARBA" id="ARBA00022729"/>
    </source>
</evidence>
<dbReference type="Proteomes" id="UP000831068">
    <property type="component" value="Chromosome"/>
</dbReference>
<name>A0ABY4BG80_9FLAO</name>
<evidence type="ECO:0000256" key="2">
    <source>
        <dbReference type="SAM" id="SignalP"/>
    </source>
</evidence>
<protein>
    <submittedName>
        <fullName evidence="4">T9SS type A sorting domain-containing protein</fullName>
    </submittedName>
</protein>
<dbReference type="EMBL" id="CP094529">
    <property type="protein sequence ID" value="UOE36986.1"/>
    <property type="molecule type" value="Genomic_DNA"/>
</dbReference>
<reference evidence="4 5" key="1">
    <citation type="submission" date="2022-03" db="EMBL/GenBank/DDBJ databases">
        <title>Chryseobacterium sp. isolated from the Andong Sikhe.</title>
        <authorList>
            <person name="Won M."/>
            <person name="Kim S.-J."/>
            <person name="Kwon S.-W."/>
        </authorList>
    </citation>
    <scope>NUCLEOTIDE SEQUENCE [LARGE SCALE GENOMIC DNA]</scope>
    <source>
        <strain evidence="4 5">ADR-1</strain>
    </source>
</reference>
<evidence type="ECO:0000313" key="5">
    <source>
        <dbReference type="Proteomes" id="UP000831068"/>
    </source>
</evidence>
<proteinExistence type="predicted"/>
<accession>A0ABY4BG80</accession>
<keyword evidence="5" id="KW-1185">Reference proteome</keyword>
<feature type="domain" description="Secretion system C-terminal sorting" evidence="3">
    <location>
        <begin position="308"/>
        <end position="372"/>
    </location>
</feature>
<evidence type="ECO:0000313" key="4">
    <source>
        <dbReference type="EMBL" id="UOE36986.1"/>
    </source>
</evidence>
<dbReference type="NCBIfam" id="TIGR04183">
    <property type="entry name" value="Por_Secre_tail"/>
    <property type="match status" value="1"/>
</dbReference>
<organism evidence="4 5">
    <name type="scientific">Chryseobacterium oryzae</name>
    <dbReference type="NCBI Taxonomy" id="2929799"/>
    <lineage>
        <taxon>Bacteria</taxon>
        <taxon>Pseudomonadati</taxon>
        <taxon>Bacteroidota</taxon>
        <taxon>Flavobacteriia</taxon>
        <taxon>Flavobacteriales</taxon>
        <taxon>Weeksellaceae</taxon>
        <taxon>Chryseobacterium group</taxon>
        <taxon>Chryseobacterium</taxon>
    </lineage>
</organism>
<dbReference type="InterPro" id="IPR026444">
    <property type="entry name" value="Secre_tail"/>
</dbReference>
<keyword evidence="1 2" id="KW-0732">Signal</keyword>
<dbReference type="Pfam" id="PF18962">
    <property type="entry name" value="Por_Secre_tail"/>
    <property type="match status" value="1"/>
</dbReference>
<sequence length="374" mass="41140">MRKFFSVLFSTFLYAFCVAQFTANDVKFFAGTGSQTAYFVADFKDGTDDRSYVWGVRFNPGQNITPPQMLQMIKAAEPAFDYNLTFNNGFLDKVSFNSHSQQSSPDWWSLWTATDPSAFGMNGWMNSGIIEDGTWYGASYGFSNPTAEAPVLPIAAYGSQWYNASQITNWIGAGSHRSLVVVDFGTNNSNGNANSFVFGIQYNGTITGEQALQMIASYTNTFSFTAASNQISSASLNSFSGTSSGNSSWKLYKGTNLSNWKTSANLSSVVLNNNDWFGLGFGSRRPFIPTEANVNLSIKDIAKESFRIFPNPASDFIMIDTTDKIEKVALYSVTGQQVLTATNNKINIQNLPSGVYVVEIQTDKSVISKKIIKR</sequence>
<feature type="signal peptide" evidence="2">
    <location>
        <begin position="1"/>
        <end position="19"/>
    </location>
</feature>
<dbReference type="RefSeq" id="WP_243575499.1">
    <property type="nucleotide sequence ID" value="NZ_CP094529.1"/>
</dbReference>